<dbReference type="InterPro" id="IPR051934">
    <property type="entry name" value="Phage_Tail_Fiber_Structural"/>
</dbReference>
<dbReference type="Proteomes" id="UP001173801">
    <property type="component" value="Unassembled WGS sequence"/>
</dbReference>
<protein>
    <submittedName>
        <fullName evidence="2">Phage tail protein</fullName>
    </submittedName>
</protein>
<dbReference type="EMBL" id="JANURM010000027">
    <property type="protein sequence ID" value="MDL0089904.1"/>
    <property type="molecule type" value="Genomic_DNA"/>
</dbReference>
<organism evidence="2 3">
    <name type="scientific">Campylobacter gastrosuis</name>
    <dbReference type="NCBI Taxonomy" id="2974576"/>
    <lineage>
        <taxon>Bacteria</taxon>
        <taxon>Pseudomonadati</taxon>
        <taxon>Campylobacterota</taxon>
        <taxon>Epsilonproteobacteria</taxon>
        <taxon>Campylobacterales</taxon>
        <taxon>Campylobacteraceae</taxon>
        <taxon>Campylobacter</taxon>
    </lineage>
</organism>
<dbReference type="Pfam" id="PF12571">
    <property type="entry name" value="Phage_tail_fib"/>
    <property type="match status" value="1"/>
</dbReference>
<reference evidence="2" key="1">
    <citation type="submission" date="2022-08" db="EMBL/GenBank/DDBJ databases">
        <authorList>
            <person name="Wang H."/>
        </authorList>
    </citation>
    <scope>NUCLEOTIDE SEQUENCE</scope>
    <source>
        <strain evidence="2">PS10</strain>
    </source>
</reference>
<dbReference type="RefSeq" id="WP_284938658.1">
    <property type="nucleotide sequence ID" value="NZ_JANURM010000027.1"/>
</dbReference>
<proteinExistence type="predicted"/>
<evidence type="ECO:0000313" key="3">
    <source>
        <dbReference type="Proteomes" id="UP001173801"/>
    </source>
</evidence>
<dbReference type="PANTHER" id="PTHR35191">
    <property type="entry name" value="PROPHAGE SIDE TAIL FIBER PROTEIN HOMOLOG STFQ-RELATED"/>
    <property type="match status" value="1"/>
</dbReference>
<accession>A0ABT7HST6</accession>
<sequence>MDYFSILTTAGLNKLIKATANNAQIVLTQMGVSDSKEPITQDLTALPNERHKFNINTITQSESDANVLICEGVISADVGGFYIRRVGIYTDEGVLFAVGVVPESYKPLLSEGSSKDITIKFYLQVDNAANITLKVDNNIVLATKSHVQSEVNKINAQIATLLNDKLGKTENAVSATKLQTARTINGVAFDGTANITIADNTKLPLATYTTDKPTFATKTELNTKLNANANAVSATKLQTARTINGVAFDGTANITIADNTKLATATYNSDKATFATKTELNTKLSTATYNTDKATFATKTELNTKLNANANAVSATKLQTARTINGVAFDGTRNIMLDMLQQGQQWRDVTSQRRFNVVYTNTTANTIFLFITCTYYNRYIGYIQINNLTSASFLGTGTDGVAGYGNLIIPIPRGATYKLASDYTPLVINSWWELR</sequence>
<dbReference type="PANTHER" id="PTHR35191:SF1">
    <property type="entry name" value="PROPHAGE SIDE TAIL FIBER PROTEIN HOMOLOG STFQ-RELATED"/>
    <property type="match status" value="1"/>
</dbReference>
<dbReference type="InterPro" id="IPR022225">
    <property type="entry name" value="Phage_tail_fibre_N"/>
</dbReference>
<feature type="domain" description="Phage tail fibre protein N-terminal" evidence="1">
    <location>
        <begin position="2"/>
        <end position="144"/>
    </location>
</feature>
<gene>
    <name evidence="2" type="ORF">NYG85_11110</name>
</gene>
<reference evidence="2" key="2">
    <citation type="journal article" date="2023" name="Microorganisms">
        <title>Isolation and Genomic Characteristics of Cat-Borne Campylobacter felis sp. nov. and Sheep-Borne Campylobacter ovis sp. nov.</title>
        <authorList>
            <person name="Wang H."/>
            <person name="Li Y."/>
            <person name="Gu Y."/>
            <person name="Zhou G."/>
            <person name="Chen X."/>
            <person name="Zhang X."/>
            <person name="Shao Z."/>
            <person name="Zhang J."/>
            <person name="Zhang M."/>
        </authorList>
    </citation>
    <scope>NUCLEOTIDE SEQUENCE</scope>
    <source>
        <strain evidence="2">PS10</strain>
    </source>
</reference>
<comment type="caution">
    <text evidence="2">The sequence shown here is derived from an EMBL/GenBank/DDBJ whole genome shotgun (WGS) entry which is preliminary data.</text>
</comment>
<evidence type="ECO:0000313" key="2">
    <source>
        <dbReference type="EMBL" id="MDL0089904.1"/>
    </source>
</evidence>
<name>A0ABT7HST6_9BACT</name>
<keyword evidence="3" id="KW-1185">Reference proteome</keyword>
<evidence type="ECO:0000259" key="1">
    <source>
        <dbReference type="Pfam" id="PF12571"/>
    </source>
</evidence>